<evidence type="ECO:0000313" key="4">
    <source>
        <dbReference type="Proteomes" id="UP000639772"/>
    </source>
</evidence>
<proteinExistence type="predicted"/>
<dbReference type="Proteomes" id="UP000639772">
    <property type="component" value="Chromosome 11"/>
</dbReference>
<organism evidence="3 4">
    <name type="scientific">Vanilla planifolia</name>
    <name type="common">Vanilla</name>
    <dbReference type="NCBI Taxonomy" id="51239"/>
    <lineage>
        <taxon>Eukaryota</taxon>
        <taxon>Viridiplantae</taxon>
        <taxon>Streptophyta</taxon>
        <taxon>Embryophyta</taxon>
        <taxon>Tracheophyta</taxon>
        <taxon>Spermatophyta</taxon>
        <taxon>Magnoliopsida</taxon>
        <taxon>Liliopsida</taxon>
        <taxon>Asparagales</taxon>
        <taxon>Orchidaceae</taxon>
        <taxon>Vanilloideae</taxon>
        <taxon>Vanilleae</taxon>
        <taxon>Vanilla</taxon>
    </lineage>
</organism>
<comment type="caution">
    <text evidence="3">The sequence shown here is derived from an EMBL/GenBank/DDBJ whole genome shotgun (WGS) entry which is preliminary data.</text>
</comment>
<feature type="domain" description="RING-type" evidence="2">
    <location>
        <begin position="199"/>
        <end position="241"/>
    </location>
</feature>
<dbReference type="Gene3D" id="3.30.40.10">
    <property type="entry name" value="Zinc/RING finger domain, C3HC4 (zinc finger)"/>
    <property type="match status" value="1"/>
</dbReference>
<dbReference type="Pfam" id="PF13639">
    <property type="entry name" value="zf-RING_2"/>
    <property type="match status" value="1"/>
</dbReference>
<sequence>MLAKEVAKFNQGWKEFDDLPMESKLSVGILRKLFCNPKIKKAFDAISFLEVKKVLDSTFKMKKCHCPCSIRRLVAFPVRENLCTIYHLHCLVPQPLMDCSIDDLLSSLMQGLFHLAPTIWNVKSDLTLVSPTILVIQAIYKTLLLKVVCLMAITRIPLMSTLASLISQILGFGCIIFENACKAWMTSEGNTKEEVQMDCCVCLCRLQEGDGTRKLPCHHLFHRECVDQWLVRCQRTCPLCRLSIDAEPLFAGESSYNDELVIWFSTFLAPGY</sequence>
<dbReference type="AlphaFoldDB" id="A0A835PXX0"/>
<keyword evidence="1" id="KW-0863">Zinc-finger</keyword>
<keyword evidence="1" id="KW-0479">Metal-binding</keyword>
<dbReference type="PROSITE" id="PS50089">
    <property type="entry name" value="ZF_RING_2"/>
    <property type="match status" value="1"/>
</dbReference>
<accession>A0A835PXX0</accession>
<evidence type="ECO:0000259" key="2">
    <source>
        <dbReference type="PROSITE" id="PS50089"/>
    </source>
</evidence>
<dbReference type="OrthoDB" id="8062037at2759"/>
<dbReference type="InterPro" id="IPR013083">
    <property type="entry name" value="Znf_RING/FYVE/PHD"/>
</dbReference>
<evidence type="ECO:0000313" key="3">
    <source>
        <dbReference type="EMBL" id="KAG0461854.1"/>
    </source>
</evidence>
<dbReference type="GO" id="GO:0008270">
    <property type="term" value="F:zinc ion binding"/>
    <property type="evidence" value="ECO:0007669"/>
    <property type="project" value="UniProtKB-KW"/>
</dbReference>
<dbReference type="InterPro" id="IPR001841">
    <property type="entry name" value="Znf_RING"/>
</dbReference>
<dbReference type="SUPFAM" id="SSF57850">
    <property type="entry name" value="RING/U-box"/>
    <property type="match status" value="1"/>
</dbReference>
<gene>
    <name evidence="3" type="ORF">HPP92_020330</name>
</gene>
<evidence type="ECO:0000256" key="1">
    <source>
        <dbReference type="PROSITE-ProRule" id="PRU00175"/>
    </source>
</evidence>
<protein>
    <recommendedName>
        <fullName evidence="2">RING-type domain-containing protein</fullName>
    </recommendedName>
</protein>
<dbReference type="SMART" id="SM00184">
    <property type="entry name" value="RING"/>
    <property type="match status" value="1"/>
</dbReference>
<keyword evidence="1" id="KW-0862">Zinc</keyword>
<reference evidence="3 4" key="1">
    <citation type="journal article" date="2020" name="Nat. Food">
        <title>A phased Vanilla planifolia genome enables genetic improvement of flavour and production.</title>
        <authorList>
            <person name="Hasing T."/>
            <person name="Tang H."/>
            <person name="Brym M."/>
            <person name="Khazi F."/>
            <person name="Huang T."/>
            <person name="Chambers A.H."/>
        </authorList>
    </citation>
    <scope>NUCLEOTIDE SEQUENCE [LARGE SCALE GENOMIC DNA]</scope>
    <source>
        <tissue evidence="3">Leaf</tissue>
    </source>
</reference>
<dbReference type="PANTHER" id="PTHR47662">
    <property type="entry name" value="RING-TYPE DOMAIN-CONTAINING PROTEIN"/>
    <property type="match status" value="1"/>
</dbReference>
<name>A0A835PXX0_VANPL</name>
<dbReference type="EMBL" id="JADCNM010000011">
    <property type="protein sequence ID" value="KAG0461854.1"/>
    <property type="molecule type" value="Genomic_DNA"/>
</dbReference>
<dbReference type="PANTHER" id="PTHR47662:SF1">
    <property type="entry name" value="RING-TYPE DOMAIN-CONTAINING PROTEIN"/>
    <property type="match status" value="1"/>
</dbReference>